<dbReference type="GO" id="GO:0005351">
    <property type="term" value="F:carbohydrate:proton symporter activity"/>
    <property type="evidence" value="ECO:0007669"/>
    <property type="project" value="TreeGrafter"/>
</dbReference>
<keyword evidence="4 8" id="KW-0812">Transmembrane</keyword>
<feature type="transmembrane region" description="Helical" evidence="8">
    <location>
        <begin position="51"/>
        <end position="73"/>
    </location>
</feature>
<feature type="transmembrane region" description="Helical" evidence="8">
    <location>
        <begin position="430"/>
        <end position="449"/>
    </location>
</feature>
<evidence type="ECO:0000256" key="1">
    <source>
        <dbReference type="ARBA" id="ARBA00004141"/>
    </source>
</evidence>
<feature type="transmembrane region" description="Helical" evidence="8">
    <location>
        <begin position="264"/>
        <end position="285"/>
    </location>
</feature>
<dbReference type="Proteomes" id="UP000249363">
    <property type="component" value="Unassembled WGS sequence"/>
</dbReference>
<dbReference type="InterPro" id="IPR005828">
    <property type="entry name" value="MFS_sugar_transport-like"/>
</dbReference>
<proteinExistence type="inferred from homology"/>
<comment type="caution">
    <text evidence="10">The sequence shown here is derived from an EMBL/GenBank/DDBJ whole genome shotgun (WGS) entry which is preliminary data.</text>
</comment>
<keyword evidence="5 8" id="KW-1133">Transmembrane helix</keyword>
<dbReference type="FunFam" id="1.20.1250.20:FF:000134">
    <property type="entry name" value="MFS sugar transporter protein"/>
    <property type="match status" value="1"/>
</dbReference>
<dbReference type="InterPro" id="IPR036259">
    <property type="entry name" value="MFS_trans_sf"/>
</dbReference>
<feature type="transmembrane region" description="Helical" evidence="8">
    <location>
        <begin position="398"/>
        <end position="418"/>
    </location>
</feature>
<dbReference type="OrthoDB" id="6133115at2759"/>
<evidence type="ECO:0000313" key="10">
    <source>
        <dbReference type="EMBL" id="RAO67616.1"/>
    </source>
</evidence>
<evidence type="ECO:0000256" key="8">
    <source>
        <dbReference type="SAM" id="Phobius"/>
    </source>
</evidence>
<comment type="subcellular location">
    <subcellularLocation>
        <location evidence="1">Membrane</location>
        <topology evidence="1">Multi-pass membrane protein</topology>
    </subcellularLocation>
</comment>
<reference evidence="10 11" key="1">
    <citation type="journal article" date="2017" name="Biotechnol. Biofuels">
        <title>Differential beta-glucosidase expression as a function of carbon source availability in Talaromyces amestolkiae: a genomic and proteomic approach.</title>
        <authorList>
            <person name="de Eugenio L.I."/>
            <person name="Mendez-Liter J.A."/>
            <person name="Nieto-Dominguez M."/>
            <person name="Alonso L."/>
            <person name="Gil-Munoz J."/>
            <person name="Barriuso J."/>
            <person name="Prieto A."/>
            <person name="Martinez M.J."/>
        </authorList>
    </citation>
    <scope>NUCLEOTIDE SEQUENCE [LARGE SCALE GENOMIC DNA]</scope>
    <source>
        <strain evidence="10 11">CIB</strain>
    </source>
</reference>
<evidence type="ECO:0000256" key="5">
    <source>
        <dbReference type="ARBA" id="ARBA00022989"/>
    </source>
</evidence>
<evidence type="ECO:0000256" key="7">
    <source>
        <dbReference type="RuleBase" id="RU003346"/>
    </source>
</evidence>
<dbReference type="SUPFAM" id="SSF103473">
    <property type="entry name" value="MFS general substrate transporter"/>
    <property type="match status" value="1"/>
</dbReference>
<organism evidence="10 11">
    <name type="scientific">Talaromyces amestolkiae</name>
    <dbReference type="NCBI Taxonomy" id="1196081"/>
    <lineage>
        <taxon>Eukaryota</taxon>
        <taxon>Fungi</taxon>
        <taxon>Dikarya</taxon>
        <taxon>Ascomycota</taxon>
        <taxon>Pezizomycotina</taxon>
        <taxon>Eurotiomycetes</taxon>
        <taxon>Eurotiomycetidae</taxon>
        <taxon>Eurotiales</taxon>
        <taxon>Trichocomaceae</taxon>
        <taxon>Talaromyces</taxon>
        <taxon>Talaromyces sect. Talaromyces</taxon>
    </lineage>
</organism>
<evidence type="ECO:0000256" key="6">
    <source>
        <dbReference type="ARBA" id="ARBA00023136"/>
    </source>
</evidence>
<dbReference type="GO" id="GO:0016020">
    <property type="term" value="C:membrane"/>
    <property type="evidence" value="ECO:0007669"/>
    <property type="project" value="UniProtKB-SubCell"/>
</dbReference>
<dbReference type="PROSITE" id="PS50850">
    <property type="entry name" value="MFS"/>
    <property type="match status" value="1"/>
</dbReference>
<keyword evidence="3 7" id="KW-0813">Transport</keyword>
<comment type="similarity">
    <text evidence="2 7">Belongs to the major facilitator superfamily. Sugar transporter (TC 2.A.1.1) family.</text>
</comment>
<feature type="transmembrane region" description="Helical" evidence="8">
    <location>
        <begin position="12"/>
        <end position="31"/>
    </location>
</feature>
<dbReference type="EMBL" id="MIKG01000006">
    <property type="protein sequence ID" value="RAO67616.1"/>
    <property type="molecule type" value="Genomic_DNA"/>
</dbReference>
<feature type="transmembrane region" description="Helical" evidence="8">
    <location>
        <begin position="109"/>
        <end position="128"/>
    </location>
</feature>
<evidence type="ECO:0000313" key="11">
    <source>
        <dbReference type="Proteomes" id="UP000249363"/>
    </source>
</evidence>
<dbReference type="Gene3D" id="1.20.1250.20">
    <property type="entry name" value="MFS general substrate transporter like domains"/>
    <property type="match status" value="1"/>
</dbReference>
<feature type="transmembrane region" description="Helical" evidence="8">
    <location>
        <begin position="149"/>
        <end position="169"/>
    </location>
</feature>
<dbReference type="PROSITE" id="PS00217">
    <property type="entry name" value="SUGAR_TRANSPORT_2"/>
    <property type="match status" value="1"/>
</dbReference>
<name>A0A364KVN3_TALAM</name>
<dbReference type="PANTHER" id="PTHR48022:SF11">
    <property type="entry name" value="MONOSACCHARIDE TRANSPORTER (HXT8), PUTATIVE (AFU_ORTHOLOGUE AFUA_2G08120)-RELATED"/>
    <property type="match status" value="1"/>
</dbReference>
<sequence length="506" mass="55639">MRRPQFISAEASSYSYFCAFFVGIGSLLWGYDSGIFGTAQAQTYFEEKFHPSSAMLGGIISVYTAGGAVGCLCSGPIGNRLGRRGTIQVGAAIAAVGTAIQTASVNTPMLVIGRLIAGLAIGIIYFAIPQFQSEIAPASHRGFFVGLHAQFIGFGYALSNWIGFGVYFGRGQFTFRFPVGLQIFWAVLLLVGSVFLPRSPRWLIEKGRYDEARKVMSRLRAANADPEYLEKEFNQMRDQIEYETENQETSLVGILRKPSYRKRLILGCLIQIGQQICGISAINYYQTVMYRTLGIKGVTVLALAGVWGLTGPLANIVCLLWVIDRVKRRTLFFWGSIALTIDIVIVQAIVAVYSGSDNKVANGFGIFFLILFGVIFSLSWNSGAPVYTTEIFPTQIRAVGGAISTFWSFVIQVVLAQASPTALQNVGWRYYFFFIACNLVSAVLVYFFLPETHGVSLEEISEVFGDQFVSVHMNEALKTEPVAHHIEGSESKTEQGTVADRSEIVI</sequence>
<dbReference type="NCBIfam" id="TIGR00879">
    <property type="entry name" value="SP"/>
    <property type="match status" value="1"/>
</dbReference>
<dbReference type="PANTHER" id="PTHR48022">
    <property type="entry name" value="PLASTIDIC GLUCOSE TRANSPORTER 4"/>
    <property type="match status" value="1"/>
</dbReference>
<evidence type="ECO:0000256" key="3">
    <source>
        <dbReference type="ARBA" id="ARBA00022448"/>
    </source>
</evidence>
<dbReference type="InterPro" id="IPR020846">
    <property type="entry name" value="MFS_dom"/>
</dbReference>
<accession>A0A364KVN3</accession>
<feature type="transmembrane region" description="Helical" evidence="8">
    <location>
        <begin position="175"/>
        <end position="196"/>
    </location>
</feature>
<dbReference type="InterPro" id="IPR003663">
    <property type="entry name" value="Sugar/inositol_transpt"/>
</dbReference>
<evidence type="ECO:0000256" key="2">
    <source>
        <dbReference type="ARBA" id="ARBA00010992"/>
    </source>
</evidence>
<evidence type="ECO:0000259" key="9">
    <source>
        <dbReference type="PROSITE" id="PS50850"/>
    </source>
</evidence>
<feature type="transmembrane region" description="Helical" evidence="8">
    <location>
        <begin position="360"/>
        <end position="378"/>
    </location>
</feature>
<keyword evidence="6 8" id="KW-0472">Membrane</keyword>
<dbReference type="PRINTS" id="PR00171">
    <property type="entry name" value="SUGRTRNSPORT"/>
</dbReference>
<dbReference type="InterPro" id="IPR050360">
    <property type="entry name" value="MFS_Sugar_Transporters"/>
</dbReference>
<dbReference type="RefSeq" id="XP_040732132.1">
    <property type="nucleotide sequence ID" value="XM_040875905.1"/>
</dbReference>
<feature type="transmembrane region" description="Helical" evidence="8">
    <location>
        <begin position="85"/>
        <end position="103"/>
    </location>
</feature>
<keyword evidence="11" id="KW-1185">Reference proteome</keyword>
<gene>
    <name evidence="10" type="ORF">BHQ10_003628</name>
</gene>
<protein>
    <recommendedName>
        <fullName evidence="9">Major facilitator superfamily (MFS) profile domain-containing protein</fullName>
    </recommendedName>
</protein>
<feature type="domain" description="Major facilitator superfamily (MFS) profile" evidence="9">
    <location>
        <begin position="18"/>
        <end position="453"/>
    </location>
</feature>
<feature type="transmembrane region" description="Helical" evidence="8">
    <location>
        <begin position="330"/>
        <end position="354"/>
    </location>
</feature>
<dbReference type="AlphaFoldDB" id="A0A364KVN3"/>
<dbReference type="InterPro" id="IPR005829">
    <property type="entry name" value="Sugar_transporter_CS"/>
</dbReference>
<evidence type="ECO:0000256" key="4">
    <source>
        <dbReference type="ARBA" id="ARBA00022692"/>
    </source>
</evidence>
<dbReference type="GeneID" id="63792844"/>
<feature type="transmembrane region" description="Helical" evidence="8">
    <location>
        <begin position="297"/>
        <end position="323"/>
    </location>
</feature>
<dbReference type="Pfam" id="PF00083">
    <property type="entry name" value="Sugar_tr"/>
    <property type="match status" value="1"/>
</dbReference>